<dbReference type="EMBL" id="AM746676">
    <property type="protein sequence ID" value="CAN92834.1"/>
    <property type="molecule type" value="Genomic_DNA"/>
</dbReference>
<name>A9GA95_SORC5</name>
<dbReference type="AlphaFoldDB" id="A9GA95"/>
<dbReference type="KEGG" id="scl:sce2675"/>
<dbReference type="Proteomes" id="UP000002139">
    <property type="component" value="Chromosome"/>
</dbReference>
<sequence>MGARNAAIKPTNPTTSLGCAVSPTPRWLRCTVSRRWSRGEAQIEERRVEWPRCWSPGASTTFARTPREATSPAATGCTLPSTGAAEKLTAVTTFVGSDEYPARVTCEYDTTVHFPCGVKELRH</sequence>
<gene>
    <name evidence="1" type="ordered locus">sce2675</name>
</gene>
<reference evidence="1 2" key="1">
    <citation type="journal article" date="2007" name="Nat. Biotechnol.">
        <title>Complete genome sequence of the myxobacterium Sorangium cellulosum.</title>
        <authorList>
            <person name="Schneiker S."/>
            <person name="Perlova O."/>
            <person name="Kaiser O."/>
            <person name="Gerth K."/>
            <person name="Alici A."/>
            <person name="Altmeyer M.O."/>
            <person name="Bartels D."/>
            <person name="Bekel T."/>
            <person name="Beyer S."/>
            <person name="Bode E."/>
            <person name="Bode H.B."/>
            <person name="Bolten C.J."/>
            <person name="Choudhuri J.V."/>
            <person name="Doss S."/>
            <person name="Elnakady Y.A."/>
            <person name="Frank B."/>
            <person name="Gaigalat L."/>
            <person name="Goesmann A."/>
            <person name="Groeger C."/>
            <person name="Gross F."/>
            <person name="Jelsbak L."/>
            <person name="Jelsbak L."/>
            <person name="Kalinowski J."/>
            <person name="Kegler C."/>
            <person name="Knauber T."/>
            <person name="Konietzny S."/>
            <person name="Kopp M."/>
            <person name="Krause L."/>
            <person name="Krug D."/>
            <person name="Linke B."/>
            <person name="Mahmud T."/>
            <person name="Martinez-Arias R."/>
            <person name="McHardy A.C."/>
            <person name="Merai M."/>
            <person name="Meyer F."/>
            <person name="Mormann S."/>
            <person name="Munoz-Dorado J."/>
            <person name="Perez J."/>
            <person name="Pradella S."/>
            <person name="Rachid S."/>
            <person name="Raddatz G."/>
            <person name="Rosenau F."/>
            <person name="Rueckert C."/>
            <person name="Sasse F."/>
            <person name="Scharfe M."/>
            <person name="Schuster S.C."/>
            <person name="Suen G."/>
            <person name="Treuner-Lange A."/>
            <person name="Velicer G.J."/>
            <person name="Vorholter F.-J."/>
            <person name="Weissman K.J."/>
            <person name="Welch R.D."/>
            <person name="Wenzel S.C."/>
            <person name="Whitworth D.E."/>
            <person name="Wilhelm S."/>
            <person name="Wittmann C."/>
            <person name="Bloecker H."/>
            <person name="Puehler A."/>
            <person name="Mueller R."/>
        </authorList>
    </citation>
    <scope>NUCLEOTIDE SEQUENCE [LARGE SCALE GENOMIC DNA]</scope>
    <source>
        <strain evidence="2">So ce56</strain>
    </source>
</reference>
<protein>
    <submittedName>
        <fullName evidence="1">Uncharacterized protein</fullName>
    </submittedName>
</protein>
<accession>A9GA95</accession>
<evidence type="ECO:0000313" key="1">
    <source>
        <dbReference type="EMBL" id="CAN92834.1"/>
    </source>
</evidence>
<dbReference type="HOGENOM" id="CLU_2013761_0_0_7"/>
<organism evidence="1 2">
    <name type="scientific">Sorangium cellulosum (strain So ce56)</name>
    <name type="common">Polyangium cellulosum (strain So ce56)</name>
    <dbReference type="NCBI Taxonomy" id="448385"/>
    <lineage>
        <taxon>Bacteria</taxon>
        <taxon>Pseudomonadati</taxon>
        <taxon>Myxococcota</taxon>
        <taxon>Polyangia</taxon>
        <taxon>Polyangiales</taxon>
        <taxon>Polyangiaceae</taxon>
        <taxon>Sorangium</taxon>
    </lineage>
</organism>
<evidence type="ECO:0000313" key="2">
    <source>
        <dbReference type="Proteomes" id="UP000002139"/>
    </source>
</evidence>
<keyword evidence="2" id="KW-1185">Reference proteome</keyword>
<proteinExistence type="predicted"/>